<dbReference type="Gene3D" id="3.40.50.300">
    <property type="entry name" value="P-loop containing nucleotide triphosphate hydrolases"/>
    <property type="match status" value="1"/>
</dbReference>
<protein>
    <recommendedName>
        <fullName evidence="18">AIG1-type G domain-containing protein</fullName>
    </recommendedName>
</protein>
<proteinExistence type="inferred from homology"/>
<keyword evidence="10" id="KW-0460">Magnesium</keyword>
<dbReference type="InterPro" id="IPR027417">
    <property type="entry name" value="P-loop_NTPase"/>
</dbReference>
<keyword evidence="9" id="KW-1002">Plastid outer membrane</keyword>
<dbReference type="InterPro" id="IPR024283">
    <property type="entry name" value="TOC159_MAD"/>
</dbReference>
<dbReference type="InterPro" id="IPR006703">
    <property type="entry name" value="G_AIG1"/>
</dbReference>
<keyword evidence="4" id="KW-0934">Plastid</keyword>
<dbReference type="InterPro" id="IPR045058">
    <property type="entry name" value="GIMA/IAN/Toc"/>
</dbReference>
<comment type="cofactor">
    <cofactor evidence="1">
        <name>Mg(2+)</name>
        <dbReference type="ChEBI" id="CHEBI:18420"/>
    </cofactor>
</comment>
<feature type="region of interest" description="Disordered" evidence="17">
    <location>
        <begin position="910"/>
        <end position="934"/>
    </location>
</feature>
<keyword evidence="7" id="KW-0547">Nucleotide-binding</keyword>
<dbReference type="STRING" id="79200.A0A166HEQ4"/>
<dbReference type="Proteomes" id="UP000077755">
    <property type="component" value="Chromosome 1"/>
</dbReference>
<dbReference type="OMA" id="ENTRYER"/>
<dbReference type="Gramene" id="KZN10159">
    <property type="protein sequence ID" value="KZN10159"/>
    <property type="gene ID" value="DCAR_002815"/>
</dbReference>
<evidence type="ECO:0000256" key="4">
    <source>
        <dbReference type="ARBA" id="ARBA00022640"/>
    </source>
</evidence>
<feature type="region of interest" description="Disordered" evidence="17">
    <location>
        <begin position="1"/>
        <end position="21"/>
    </location>
</feature>
<evidence type="ECO:0000313" key="21">
    <source>
        <dbReference type="Proteomes" id="UP000077755"/>
    </source>
</evidence>
<keyword evidence="3" id="KW-0150">Chloroplast</keyword>
<dbReference type="GO" id="GO:0016787">
    <property type="term" value="F:hydrolase activity"/>
    <property type="evidence" value="ECO:0007669"/>
    <property type="project" value="UniProtKB-KW"/>
</dbReference>
<keyword evidence="12" id="KW-1133">Transmembrane helix</keyword>
<keyword evidence="5" id="KW-0812">Transmembrane</keyword>
<keyword evidence="8" id="KW-0378">Hydrolase</keyword>
<dbReference type="GO" id="GO:0046872">
    <property type="term" value="F:metal ion binding"/>
    <property type="evidence" value="ECO:0007669"/>
    <property type="project" value="UniProtKB-KW"/>
</dbReference>
<evidence type="ECO:0000256" key="15">
    <source>
        <dbReference type="ARBA" id="ARBA00023766"/>
    </source>
</evidence>
<evidence type="ECO:0000256" key="12">
    <source>
        <dbReference type="ARBA" id="ARBA00022989"/>
    </source>
</evidence>
<evidence type="ECO:0000313" key="19">
    <source>
        <dbReference type="EMBL" id="KZN10159.1"/>
    </source>
</evidence>
<dbReference type="EMBL" id="CP093343">
    <property type="protein sequence ID" value="WOG83774.1"/>
    <property type="molecule type" value="Genomic_DNA"/>
</dbReference>
<feature type="domain" description="AIG1-type G" evidence="18">
    <location>
        <begin position="570"/>
        <end position="797"/>
    </location>
</feature>
<dbReference type="AlphaFoldDB" id="A0A166HEQ4"/>
<dbReference type="EMBL" id="LNRQ01000001">
    <property type="protein sequence ID" value="KZN10159.1"/>
    <property type="molecule type" value="Genomic_DNA"/>
</dbReference>
<evidence type="ECO:0000256" key="2">
    <source>
        <dbReference type="ARBA" id="ARBA00022448"/>
    </source>
</evidence>
<evidence type="ECO:0000256" key="1">
    <source>
        <dbReference type="ARBA" id="ARBA00001946"/>
    </source>
</evidence>
<name>A0A166HEQ4_DAUCS</name>
<evidence type="ECO:0000256" key="9">
    <source>
        <dbReference type="ARBA" id="ARBA00022805"/>
    </source>
</evidence>
<keyword evidence="13" id="KW-0342">GTP-binding</keyword>
<dbReference type="GO" id="GO:0009707">
    <property type="term" value="C:chloroplast outer membrane"/>
    <property type="evidence" value="ECO:0007669"/>
    <property type="project" value="UniProtKB-SubCell"/>
</dbReference>
<dbReference type="GO" id="GO:0045036">
    <property type="term" value="P:protein targeting to chloroplast"/>
    <property type="evidence" value="ECO:0007669"/>
    <property type="project" value="TreeGrafter"/>
</dbReference>
<evidence type="ECO:0000259" key="18">
    <source>
        <dbReference type="PROSITE" id="PS51720"/>
    </source>
</evidence>
<evidence type="ECO:0000256" key="17">
    <source>
        <dbReference type="SAM" id="MobiDB-lite"/>
    </source>
</evidence>
<keyword evidence="6" id="KW-0479">Metal-binding</keyword>
<organism evidence="19">
    <name type="scientific">Daucus carota subsp. sativus</name>
    <name type="common">Carrot</name>
    <dbReference type="NCBI Taxonomy" id="79200"/>
    <lineage>
        <taxon>Eukaryota</taxon>
        <taxon>Viridiplantae</taxon>
        <taxon>Streptophyta</taxon>
        <taxon>Embryophyta</taxon>
        <taxon>Tracheophyta</taxon>
        <taxon>Spermatophyta</taxon>
        <taxon>Magnoliopsida</taxon>
        <taxon>eudicotyledons</taxon>
        <taxon>Gunneridae</taxon>
        <taxon>Pentapetalae</taxon>
        <taxon>asterids</taxon>
        <taxon>campanulids</taxon>
        <taxon>Apiales</taxon>
        <taxon>Apiaceae</taxon>
        <taxon>Apioideae</taxon>
        <taxon>Scandiceae</taxon>
        <taxon>Daucinae</taxon>
        <taxon>Daucus</taxon>
        <taxon>Daucus sect. Daucus</taxon>
    </lineage>
</organism>
<comment type="subcellular location">
    <subcellularLocation>
        <location evidence="15">Plastid</location>
        <location evidence="15">Chloroplast outer membrane</location>
        <topology evidence="15">Single-pass membrane protein</topology>
    </subcellularLocation>
</comment>
<evidence type="ECO:0000256" key="11">
    <source>
        <dbReference type="ARBA" id="ARBA00022927"/>
    </source>
</evidence>
<evidence type="ECO:0000256" key="14">
    <source>
        <dbReference type="ARBA" id="ARBA00023136"/>
    </source>
</evidence>
<evidence type="ECO:0000256" key="3">
    <source>
        <dbReference type="ARBA" id="ARBA00022528"/>
    </source>
</evidence>
<accession>A0A166HEQ4</accession>
<dbReference type="GO" id="GO:0005525">
    <property type="term" value="F:GTP binding"/>
    <property type="evidence" value="ECO:0007669"/>
    <property type="project" value="UniProtKB-KW"/>
</dbReference>
<dbReference type="PROSITE" id="PS51720">
    <property type="entry name" value="G_AIG1"/>
    <property type="match status" value="1"/>
</dbReference>
<evidence type="ECO:0000256" key="7">
    <source>
        <dbReference type="ARBA" id="ARBA00022741"/>
    </source>
</evidence>
<keyword evidence="2" id="KW-0813">Transport</keyword>
<evidence type="ECO:0000256" key="8">
    <source>
        <dbReference type="ARBA" id="ARBA00022801"/>
    </source>
</evidence>
<dbReference type="PANTHER" id="PTHR10903:SF120">
    <property type="entry name" value="TRANSLOCASE OF CHLOROPLAST 159, CHLOROPLASTIC"/>
    <property type="match status" value="1"/>
</dbReference>
<dbReference type="GO" id="GO:0015031">
    <property type="term" value="P:protein transport"/>
    <property type="evidence" value="ECO:0007669"/>
    <property type="project" value="UniProtKB-KW"/>
</dbReference>
<comment type="similarity">
    <text evidence="16">Belongs to the TRAFAC class TrmE-Era-EngA-EngB-Septin-like GTPase superfamily. AIG1/Toc34/Toc159-like paraseptin GTPase family. TOC159 subfamily.</text>
</comment>
<dbReference type="OrthoDB" id="8954335at2759"/>
<keyword evidence="11" id="KW-0653">Protein transport</keyword>
<sequence length="1180" mass="128483">MDSEEAVSKASLSCGKSPGSLSLDTNLVKDSSFLNVYASSDSTSNSSGFVSLSSDDNGVMSSEEGFETASEKTVLEYQGSGGTDISTGGGGDSCENFVGFTRFSMSSEDVVGEFGDDCVGKNDEVGVLEGGEVEGKLGGSCEAFSGEEFSGSFAGFSEFSKSIRDVVGEVTNDVKNPNGVGVWEGGEVEEKLVDSCEDFSGEDVVGEVSDDGCVGNIQDDEKEGVTQAEGGGTGAEAMLEDNVHGEVVLTCNAISDNAIGSLALVDQMEIVANSPVKVEEYKETGDAYIQPQETYDVNLSVQNETIENKISGKLFSDNSSELNLAERKTIKGEDGMKVVINGVNNMKGLGSEWVTDGMIMGSSIAAKRVRNELNPELSGYSQPDAKSSNFIQEFNGHNVMESDGVDNDEEEEEEEEEGKLLFDSSVLTDLLKATLNVGSGGNLPVTLQDLSRLISFERPACLGSSVQSFQPAARPNGSNFFRPSGFANIEESVNTLSEEEKRKLEKLQSIRVKFLRIVKRLGLSGDDPLVTQVLYHLRRIAGRQRGPLFGLDAAKRTALQLEEDGKEDTDFSLNILILGKSGVGKSATINSIFGEEKVRIDAFQPATSTVKEITGVVDGVTIRVFDTPGLKSSAMEQYFNRGVLSSVKKFTKKIPLDVVLYVDRLDARTQDLDDLPLLQSINISLGSSLLQNAIVTLTHAASAPPEGPSGSPISYDAFVTQCSRVLKSSIEKAVGHRNMNGVCLVENHLACRTNKGQKVLPNGQIWKQQLMIMCHSIKILNEANSISEPQESFSHHRNFGYFSSVSRSLPSLMSLTLESQVHQKLLSYEQGCYNCEADIDLEDLSDSDKDEDEYDQLPPFKPLKKSRLSKLSKEQRKAYFEEYDYRVKVYQKKQWKEELKSMKALKIKGEGSTSDDNYTDEDPADEGSFPSPSQFLAHPILDPSGWDHDCGQVGVQLLKRIATSSRFPAEIDVQLSKDKNKFTIHLVSSIATKHGEKGSSMARFDLQNLGNQLAYIIRGETKLKIFKRNKTAAGITITRINDNVITGLKLEDQMTIGRQYSVAASAGMVRSQQDVAYGANIDIQRREHDYPIGRIQSLLGLSMMWLGGEFALGLNSFAQFSIGRNSKVDVRANINSNLTGQIAVRTSSSESPFMLATIIYGAISICKQLFSGESQKFLPY</sequence>
<keyword evidence="21" id="KW-1185">Reference proteome</keyword>
<evidence type="ECO:0000256" key="6">
    <source>
        <dbReference type="ARBA" id="ARBA00022723"/>
    </source>
</evidence>
<dbReference type="SUPFAM" id="SSF52540">
    <property type="entry name" value="P-loop containing nucleoside triphosphate hydrolases"/>
    <property type="match status" value="1"/>
</dbReference>
<dbReference type="FunFam" id="3.40.50.300:FF:000413">
    <property type="entry name" value="Translocase of chloroplast 120, chloroplastic"/>
    <property type="match status" value="1"/>
</dbReference>
<evidence type="ECO:0000313" key="20">
    <source>
        <dbReference type="EMBL" id="WOG83774.1"/>
    </source>
</evidence>
<gene>
    <name evidence="19" type="ORF">DCAR_002815</name>
    <name evidence="20" type="ORF">DCAR_0102952</name>
</gene>
<dbReference type="Pfam" id="PF11886">
    <property type="entry name" value="TOC159_MAD"/>
    <property type="match status" value="1"/>
</dbReference>
<dbReference type="KEGG" id="dcr:108200114"/>
<evidence type="ECO:0000256" key="16">
    <source>
        <dbReference type="ARBA" id="ARBA00023775"/>
    </source>
</evidence>
<evidence type="ECO:0000256" key="5">
    <source>
        <dbReference type="ARBA" id="ARBA00022692"/>
    </source>
</evidence>
<evidence type="ECO:0000256" key="10">
    <source>
        <dbReference type="ARBA" id="ARBA00022842"/>
    </source>
</evidence>
<dbReference type="Pfam" id="PF04548">
    <property type="entry name" value="AIG1"/>
    <property type="match status" value="1"/>
</dbReference>
<keyword evidence="14" id="KW-0472">Membrane</keyword>
<reference evidence="20" key="2">
    <citation type="submission" date="2022-03" db="EMBL/GenBank/DDBJ databases">
        <title>Draft title - Genomic analysis of global carrot germplasm unveils the trajectory of domestication and the origin of high carotenoid orange carrot.</title>
        <authorList>
            <person name="Iorizzo M."/>
            <person name="Ellison S."/>
            <person name="Senalik D."/>
            <person name="Macko-Podgorni A."/>
            <person name="Grzebelus D."/>
            <person name="Bostan H."/>
            <person name="Rolling W."/>
            <person name="Curaba J."/>
            <person name="Simon P."/>
        </authorList>
    </citation>
    <scope>NUCLEOTIDE SEQUENCE</scope>
    <source>
        <tissue evidence="20">Leaf</tissue>
    </source>
</reference>
<dbReference type="PANTHER" id="PTHR10903">
    <property type="entry name" value="GTPASE, IMAP FAMILY MEMBER-RELATED"/>
    <property type="match status" value="1"/>
</dbReference>
<evidence type="ECO:0000256" key="13">
    <source>
        <dbReference type="ARBA" id="ARBA00023134"/>
    </source>
</evidence>
<reference evidence="19" key="1">
    <citation type="journal article" date="2016" name="Nat. Genet.">
        <title>A high-quality carrot genome assembly provides new insights into carotenoid accumulation and asterid genome evolution.</title>
        <authorList>
            <person name="Iorizzo M."/>
            <person name="Ellison S."/>
            <person name="Senalik D."/>
            <person name="Zeng P."/>
            <person name="Satapoomin P."/>
            <person name="Huang J."/>
            <person name="Bowman M."/>
            <person name="Iovene M."/>
            <person name="Sanseverino W."/>
            <person name="Cavagnaro P."/>
            <person name="Yildiz M."/>
            <person name="Macko-Podgorni A."/>
            <person name="Moranska E."/>
            <person name="Grzebelus E."/>
            <person name="Grzebelus D."/>
            <person name="Ashrafi H."/>
            <person name="Zheng Z."/>
            <person name="Cheng S."/>
            <person name="Spooner D."/>
            <person name="Van Deynze A."/>
            <person name="Simon P."/>
        </authorList>
    </citation>
    <scope>NUCLEOTIDE SEQUENCE [LARGE SCALE GENOMIC DNA]</scope>
    <source>
        <tissue evidence="19">Leaf</tissue>
    </source>
</reference>